<dbReference type="PANTHER" id="PTHR45180">
    <property type="entry name" value="OS01G0307686 PROTEIN"/>
    <property type="match status" value="1"/>
</dbReference>
<feature type="domain" description="Methyltransferase type 11" evidence="1">
    <location>
        <begin position="52"/>
        <end position="140"/>
    </location>
</feature>
<sequence>MRFKAKFHKNPKAFKDNFSTQTAIYASHRPQYPDVLFRYLAGECRERKLAWDAGTGNGQAARKLALHYDQVYATDASTAQIFNAVPQSNITYAVANEQAPALKRRTVNLITVAQALHWFDIDVFYAESERVLKKYGVLACWSYKLFRINLELDRIIDWLYADILGSYWDPERRLVDTGYRTLSFPFREFRAPRIELKAAWNFENMIGFISSWSAVANYKKREGHDPILENKDRLKTVWGDPDEMKNVMWPFSIRAGRVR</sequence>
<dbReference type="Gene3D" id="3.40.50.150">
    <property type="entry name" value="Vaccinia Virus protein VP39"/>
    <property type="match status" value="1"/>
</dbReference>
<dbReference type="AlphaFoldDB" id="A0A381U5Z2"/>
<dbReference type="Pfam" id="PF08241">
    <property type="entry name" value="Methyltransf_11"/>
    <property type="match status" value="1"/>
</dbReference>
<name>A0A381U5Z2_9ZZZZ</name>
<organism evidence="2">
    <name type="scientific">marine metagenome</name>
    <dbReference type="NCBI Taxonomy" id="408172"/>
    <lineage>
        <taxon>unclassified sequences</taxon>
        <taxon>metagenomes</taxon>
        <taxon>ecological metagenomes</taxon>
    </lineage>
</organism>
<gene>
    <name evidence="2" type="ORF">METZ01_LOCUS76480</name>
</gene>
<dbReference type="GO" id="GO:0008757">
    <property type="term" value="F:S-adenosylmethionine-dependent methyltransferase activity"/>
    <property type="evidence" value="ECO:0007669"/>
    <property type="project" value="InterPro"/>
</dbReference>
<dbReference type="CDD" id="cd02440">
    <property type="entry name" value="AdoMet_MTases"/>
    <property type="match status" value="1"/>
</dbReference>
<evidence type="ECO:0000259" key="1">
    <source>
        <dbReference type="Pfam" id="PF08241"/>
    </source>
</evidence>
<evidence type="ECO:0000313" key="2">
    <source>
        <dbReference type="EMBL" id="SVA23626.1"/>
    </source>
</evidence>
<dbReference type="PANTHER" id="PTHR45180:SF1">
    <property type="entry name" value="OS01G0307686 PROTEIN"/>
    <property type="match status" value="1"/>
</dbReference>
<dbReference type="EMBL" id="UINC01005800">
    <property type="protein sequence ID" value="SVA23626.1"/>
    <property type="molecule type" value="Genomic_DNA"/>
</dbReference>
<dbReference type="InterPro" id="IPR029063">
    <property type="entry name" value="SAM-dependent_MTases_sf"/>
</dbReference>
<protein>
    <recommendedName>
        <fullName evidence="1">Methyltransferase type 11 domain-containing protein</fullName>
    </recommendedName>
</protein>
<dbReference type="SUPFAM" id="SSF53335">
    <property type="entry name" value="S-adenosyl-L-methionine-dependent methyltransferases"/>
    <property type="match status" value="1"/>
</dbReference>
<reference evidence="2" key="1">
    <citation type="submission" date="2018-05" db="EMBL/GenBank/DDBJ databases">
        <authorList>
            <person name="Lanie J.A."/>
            <person name="Ng W.-L."/>
            <person name="Kazmierczak K.M."/>
            <person name="Andrzejewski T.M."/>
            <person name="Davidsen T.M."/>
            <person name="Wayne K.J."/>
            <person name="Tettelin H."/>
            <person name="Glass J.I."/>
            <person name="Rusch D."/>
            <person name="Podicherti R."/>
            <person name="Tsui H.-C.T."/>
            <person name="Winkler M.E."/>
        </authorList>
    </citation>
    <scope>NUCLEOTIDE SEQUENCE</scope>
</reference>
<dbReference type="InterPro" id="IPR013216">
    <property type="entry name" value="Methyltransf_11"/>
</dbReference>
<accession>A0A381U5Z2</accession>
<proteinExistence type="predicted"/>